<comment type="catalytic activity">
    <reaction evidence="12">
        <text>ssDNA + n NTP = ssDNA/pppN(pN)n-1 hybrid + (n-1) diphosphate.</text>
        <dbReference type="EC" id="2.7.7.101"/>
    </reaction>
</comment>
<feature type="domain" description="Toprim" evidence="13">
    <location>
        <begin position="256"/>
        <end position="339"/>
    </location>
</feature>
<dbReference type="SUPFAM" id="SSF56731">
    <property type="entry name" value="DNA primase core"/>
    <property type="match status" value="1"/>
</dbReference>
<evidence type="ECO:0000256" key="8">
    <source>
        <dbReference type="ARBA" id="ARBA00022833"/>
    </source>
</evidence>
<gene>
    <name evidence="12 14" type="primary">dnaG</name>
    <name evidence="14" type="ORF">COU19_00250</name>
</gene>
<comment type="similarity">
    <text evidence="12">Belongs to the DnaG primase family.</text>
</comment>
<dbReference type="Gene3D" id="3.90.580.10">
    <property type="entry name" value="Zinc finger, CHC2-type domain"/>
    <property type="match status" value="1"/>
</dbReference>
<keyword evidence="9" id="KW-0460">Magnesium</keyword>
<name>A0A2H0UB04_9BACT</name>
<protein>
    <recommendedName>
        <fullName evidence="12">DNA primase</fullName>
        <ecNumber evidence="12">2.7.7.101</ecNumber>
    </recommendedName>
</protein>
<keyword evidence="11 12" id="KW-0804">Transcription</keyword>
<dbReference type="EMBL" id="PFBL01000001">
    <property type="protein sequence ID" value="PIR83520.1"/>
    <property type="molecule type" value="Genomic_DNA"/>
</dbReference>
<evidence type="ECO:0000256" key="5">
    <source>
        <dbReference type="ARBA" id="ARBA00022705"/>
    </source>
</evidence>
<dbReference type="GO" id="GO:0005737">
    <property type="term" value="C:cytoplasm"/>
    <property type="evidence" value="ECO:0007669"/>
    <property type="project" value="TreeGrafter"/>
</dbReference>
<dbReference type="InterPro" id="IPR030846">
    <property type="entry name" value="DnaG_bac"/>
</dbReference>
<keyword evidence="1 12" id="KW-0240">DNA-directed RNA polymerase</keyword>
<dbReference type="EC" id="2.7.7.101" evidence="12"/>
<keyword evidence="5 12" id="KW-0235">DNA replication</keyword>
<evidence type="ECO:0000256" key="9">
    <source>
        <dbReference type="ARBA" id="ARBA00022842"/>
    </source>
</evidence>
<dbReference type="GO" id="GO:0006269">
    <property type="term" value="P:DNA replication, synthesis of primer"/>
    <property type="evidence" value="ECO:0007669"/>
    <property type="project" value="UniProtKB-UniRule"/>
</dbReference>
<dbReference type="SMART" id="SM00493">
    <property type="entry name" value="TOPRIM"/>
    <property type="match status" value="1"/>
</dbReference>
<evidence type="ECO:0000256" key="3">
    <source>
        <dbReference type="ARBA" id="ARBA00022679"/>
    </source>
</evidence>
<evidence type="ECO:0000313" key="14">
    <source>
        <dbReference type="EMBL" id="PIR83520.1"/>
    </source>
</evidence>
<keyword evidence="2 12" id="KW-0639">Primosome</keyword>
<comment type="domain">
    <text evidence="12">Contains an N-terminal zinc-binding domain, a central core domain that contains the primase activity, and a C-terminal DnaB-binding domain.</text>
</comment>
<dbReference type="FunFam" id="3.90.580.10:FF:000001">
    <property type="entry name" value="DNA primase"/>
    <property type="match status" value="1"/>
</dbReference>
<dbReference type="SUPFAM" id="SSF57783">
    <property type="entry name" value="Zinc beta-ribbon"/>
    <property type="match status" value="1"/>
</dbReference>
<dbReference type="InterPro" id="IPR037068">
    <property type="entry name" value="DNA_primase_core_N_sf"/>
</dbReference>
<evidence type="ECO:0000256" key="6">
    <source>
        <dbReference type="ARBA" id="ARBA00022723"/>
    </source>
</evidence>
<organism evidence="14 15">
    <name type="scientific">Candidatus Kaiserbacteria bacterium CG10_big_fil_rev_8_21_14_0_10_56_12</name>
    <dbReference type="NCBI Taxonomy" id="1974611"/>
    <lineage>
        <taxon>Bacteria</taxon>
        <taxon>Candidatus Kaiseribacteriota</taxon>
    </lineage>
</organism>
<dbReference type="NCBIfam" id="TIGR01391">
    <property type="entry name" value="dnaG"/>
    <property type="match status" value="1"/>
</dbReference>
<evidence type="ECO:0000256" key="2">
    <source>
        <dbReference type="ARBA" id="ARBA00022515"/>
    </source>
</evidence>
<evidence type="ECO:0000259" key="13">
    <source>
        <dbReference type="PROSITE" id="PS50880"/>
    </source>
</evidence>
<keyword evidence="10 12" id="KW-0238">DNA-binding</keyword>
<evidence type="ECO:0000313" key="15">
    <source>
        <dbReference type="Proteomes" id="UP000230179"/>
    </source>
</evidence>
<dbReference type="InterPro" id="IPR036977">
    <property type="entry name" value="DNA_primase_Znf_CHC2"/>
</dbReference>
<dbReference type="GO" id="GO:0008270">
    <property type="term" value="F:zinc ion binding"/>
    <property type="evidence" value="ECO:0007669"/>
    <property type="project" value="UniProtKB-UniRule"/>
</dbReference>
<dbReference type="SMART" id="SM00400">
    <property type="entry name" value="ZnF_CHCC"/>
    <property type="match status" value="1"/>
</dbReference>
<comment type="caution">
    <text evidence="14">The sequence shown here is derived from an EMBL/GenBank/DDBJ whole genome shotgun (WGS) entry which is preliminary data.</text>
</comment>
<evidence type="ECO:0000256" key="7">
    <source>
        <dbReference type="ARBA" id="ARBA00022771"/>
    </source>
</evidence>
<comment type="function">
    <text evidence="12">RNA polymerase that catalyzes the synthesis of short RNA molecules used as primers for DNA polymerase during DNA replication.</text>
</comment>
<dbReference type="AlphaFoldDB" id="A0A2H0UB04"/>
<dbReference type="InterPro" id="IPR002694">
    <property type="entry name" value="Znf_CHC2"/>
</dbReference>
<evidence type="ECO:0000256" key="11">
    <source>
        <dbReference type="ARBA" id="ARBA00023163"/>
    </source>
</evidence>
<keyword evidence="4 12" id="KW-0548">Nucleotidyltransferase</keyword>
<comment type="cofactor">
    <cofactor evidence="12">
        <name>Zn(2+)</name>
        <dbReference type="ChEBI" id="CHEBI:29105"/>
    </cofactor>
    <text evidence="12">Binds 1 zinc ion per monomer.</text>
</comment>
<evidence type="ECO:0000256" key="4">
    <source>
        <dbReference type="ARBA" id="ARBA00022695"/>
    </source>
</evidence>
<dbReference type="InterPro" id="IPR013264">
    <property type="entry name" value="DNAG_N"/>
</dbReference>
<dbReference type="GO" id="GO:0003899">
    <property type="term" value="F:DNA-directed RNA polymerase activity"/>
    <property type="evidence" value="ECO:0007669"/>
    <property type="project" value="UniProtKB-UniRule"/>
</dbReference>
<dbReference type="InterPro" id="IPR006295">
    <property type="entry name" value="DNA_primase_DnaG"/>
</dbReference>
<keyword evidence="6 12" id="KW-0479">Metal-binding</keyword>
<dbReference type="Pfam" id="PF13155">
    <property type="entry name" value="Toprim_2"/>
    <property type="match status" value="1"/>
</dbReference>
<dbReference type="CDD" id="cd03364">
    <property type="entry name" value="TOPRIM_DnaG_primases"/>
    <property type="match status" value="1"/>
</dbReference>
<dbReference type="Gene3D" id="3.90.980.10">
    <property type="entry name" value="DNA primase, catalytic core, N-terminal domain"/>
    <property type="match status" value="1"/>
</dbReference>
<evidence type="ECO:0000256" key="10">
    <source>
        <dbReference type="ARBA" id="ARBA00023125"/>
    </source>
</evidence>
<dbReference type="PANTHER" id="PTHR30313:SF2">
    <property type="entry name" value="DNA PRIMASE"/>
    <property type="match status" value="1"/>
</dbReference>
<dbReference type="InterPro" id="IPR019475">
    <property type="entry name" value="DNA_primase_DnaB-bd"/>
</dbReference>
<dbReference type="PANTHER" id="PTHR30313">
    <property type="entry name" value="DNA PRIMASE"/>
    <property type="match status" value="1"/>
</dbReference>
<dbReference type="GO" id="GO:0003677">
    <property type="term" value="F:DNA binding"/>
    <property type="evidence" value="ECO:0007669"/>
    <property type="project" value="UniProtKB-KW"/>
</dbReference>
<proteinExistence type="inferred from homology"/>
<feature type="zinc finger region" description="CHC2-type" evidence="12">
    <location>
        <begin position="39"/>
        <end position="63"/>
    </location>
</feature>
<keyword evidence="3 12" id="KW-0808">Transferase</keyword>
<reference evidence="15" key="1">
    <citation type="submission" date="2017-09" db="EMBL/GenBank/DDBJ databases">
        <title>Depth-based differentiation of microbial function through sediment-hosted aquifers and enrichment of novel symbionts in the deep terrestrial subsurface.</title>
        <authorList>
            <person name="Probst A.J."/>
            <person name="Ladd B."/>
            <person name="Jarett J.K."/>
            <person name="Geller-Mcgrath D.E."/>
            <person name="Sieber C.M.K."/>
            <person name="Emerson J.B."/>
            <person name="Anantharaman K."/>
            <person name="Thomas B.C."/>
            <person name="Malmstrom R."/>
            <person name="Stieglmeier M."/>
            <person name="Klingl A."/>
            <person name="Woyke T."/>
            <person name="Ryan C.M."/>
            <person name="Banfield J.F."/>
        </authorList>
    </citation>
    <scope>NUCLEOTIDE SEQUENCE [LARGE SCALE GENOMIC DNA]</scope>
</reference>
<dbReference type="InterPro" id="IPR034151">
    <property type="entry name" value="TOPRIM_DnaG_bac"/>
</dbReference>
<sequence length="568" mass="61940">MRHMANDAVAEIKERLSIADVVAPHVKLRRAGRSLTGLCPFHKEKTPSFHVSVERGTYHCFGCGEGGDIFSFVEKVEGVDFKTALKMLAEKAGVPLDSAWSQKSGDTSRKERLREAMQKASQWYAEKLAGTPAATYAKKRGLTTETLRRWNVGYAPDGWRGLLEELTTQGFSTEELLAAGLIKEAEGKPGTYYDRFRDRLMFPIADTAGHTVAFTGRALSADEPAKYLNSPETTLYHKSDVLFGMDKAKDAIRVRGFAILVEGQMDAVLAHQAGFENVVALSGTALTERHVALIKRYSENLMLVLDADTAGLSATAKSALRALRGGMRVKAVRLPLDTDPADIIVSDAQDFAARLKAAKPVVEFFLSVLAEKETDPHRLLRVSEQIVLPLIAAMKSPMEREHFIQATARALGLSTEAVRESLSHLPKPDELQGSTFAQHSQGQTFTPARPAKEVRAEQLLGALRAYAGSPLAERVESEYCRITEAPVPPLDGLSESALFEAEKSFGESPSESAADELLRAFEEAVIREAYQESVTALRRAEGAGDETAATQAQTACARLAARLAELTH</sequence>
<dbReference type="Gene3D" id="3.40.1360.10">
    <property type="match status" value="1"/>
</dbReference>
<dbReference type="InterPro" id="IPR050219">
    <property type="entry name" value="DnaG_primase"/>
</dbReference>
<evidence type="ECO:0000256" key="1">
    <source>
        <dbReference type="ARBA" id="ARBA00022478"/>
    </source>
</evidence>
<dbReference type="Pfam" id="PF10410">
    <property type="entry name" value="DnaB_bind"/>
    <property type="match status" value="1"/>
</dbReference>
<dbReference type="Pfam" id="PF01807">
    <property type="entry name" value="Zn_ribbon_DnaG"/>
    <property type="match status" value="1"/>
</dbReference>
<dbReference type="Pfam" id="PF08275">
    <property type="entry name" value="DNAG_N"/>
    <property type="match status" value="1"/>
</dbReference>
<dbReference type="GO" id="GO:0000428">
    <property type="term" value="C:DNA-directed RNA polymerase complex"/>
    <property type="evidence" value="ECO:0007669"/>
    <property type="project" value="UniProtKB-KW"/>
</dbReference>
<accession>A0A2H0UB04</accession>
<dbReference type="Proteomes" id="UP000230179">
    <property type="component" value="Unassembled WGS sequence"/>
</dbReference>
<dbReference type="InterPro" id="IPR006171">
    <property type="entry name" value="TOPRIM_dom"/>
</dbReference>
<dbReference type="PROSITE" id="PS50880">
    <property type="entry name" value="TOPRIM"/>
    <property type="match status" value="1"/>
</dbReference>
<dbReference type="GO" id="GO:1990077">
    <property type="term" value="C:primosome complex"/>
    <property type="evidence" value="ECO:0007669"/>
    <property type="project" value="UniProtKB-KW"/>
</dbReference>
<keyword evidence="7 12" id="KW-0863">Zinc-finger</keyword>
<dbReference type="HAMAP" id="MF_00974">
    <property type="entry name" value="DNA_primase_DnaG"/>
    <property type="match status" value="1"/>
</dbReference>
<comment type="subunit">
    <text evidence="12">Monomer. Interacts with DnaB.</text>
</comment>
<evidence type="ECO:0000256" key="12">
    <source>
        <dbReference type="HAMAP-Rule" id="MF_00974"/>
    </source>
</evidence>
<keyword evidence="8 12" id="KW-0862">Zinc</keyword>